<organism evidence="4 5">
    <name type="scientific">Arcticibacter tournemirensis</name>
    <dbReference type="NCBI Taxonomy" id="699437"/>
    <lineage>
        <taxon>Bacteria</taxon>
        <taxon>Pseudomonadati</taxon>
        <taxon>Bacteroidota</taxon>
        <taxon>Sphingobacteriia</taxon>
        <taxon>Sphingobacteriales</taxon>
        <taxon>Sphingobacteriaceae</taxon>
        <taxon>Arcticibacter</taxon>
    </lineage>
</organism>
<protein>
    <submittedName>
        <fullName evidence="4">DUF4974 domain-containing protein</fullName>
    </submittedName>
</protein>
<feature type="transmembrane region" description="Helical" evidence="1">
    <location>
        <begin position="83"/>
        <end position="103"/>
    </location>
</feature>
<dbReference type="FunFam" id="2.60.120.1440:FF:000001">
    <property type="entry name" value="Putative anti-sigma factor"/>
    <property type="match status" value="1"/>
</dbReference>
<name>A0A4V1KI81_9SPHI</name>
<dbReference type="Pfam" id="PF04773">
    <property type="entry name" value="FecR"/>
    <property type="match status" value="1"/>
</dbReference>
<dbReference type="PANTHER" id="PTHR30273:SF2">
    <property type="entry name" value="PROTEIN FECR"/>
    <property type="match status" value="1"/>
</dbReference>
<gene>
    <name evidence="4" type="ORF">EKH83_11005</name>
</gene>
<feature type="domain" description="Protein FecR C-terminal" evidence="3">
    <location>
        <begin position="327"/>
        <end position="389"/>
    </location>
</feature>
<dbReference type="EMBL" id="RXOC01000006">
    <property type="protein sequence ID" value="RXF69772.1"/>
    <property type="molecule type" value="Genomic_DNA"/>
</dbReference>
<evidence type="ECO:0000313" key="5">
    <source>
        <dbReference type="Proteomes" id="UP000290848"/>
    </source>
</evidence>
<evidence type="ECO:0000259" key="3">
    <source>
        <dbReference type="Pfam" id="PF16344"/>
    </source>
</evidence>
<dbReference type="InterPro" id="IPR012373">
    <property type="entry name" value="Ferrdict_sens_TM"/>
</dbReference>
<dbReference type="RefSeq" id="WP_128769474.1">
    <property type="nucleotide sequence ID" value="NZ_RXOC01000006.1"/>
</dbReference>
<dbReference type="Gene3D" id="3.55.50.30">
    <property type="match status" value="1"/>
</dbReference>
<feature type="domain" description="FecR protein" evidence="2">
    <location>
        <begin position="184"/>
        <end position="279"/>
    </location>
</feature>
<dbReference type="PANTHER" id="PTHR30273">
    <property type="entry name" value="PERIPLASMIC SIGNAL SENSOR AND SIGMA FACTOR ACTIVATOR FECR-RELATED"/>
    <property type="match status" value="1"/>
</dbReference>
<keyword evidence="1" id="KW-0472">Membrane</keyword>
<evidence type="ECO:0000313" key="4">
    <source>
        <dbReference type="EMBL" id="RXF69772.1"/>
    </source>
</evidence>
<evidence type="ECO:0000259" key="2">
    <source>
        <dbReference type="Pfam" id="PF04773"/>
    </source>
</evidence>
<dbReference type="InterPro" id="IPR006860">
    <property type="entry name" value="FecR"/>
</dbReference>
<dbReference type="InterPro" id="IPR032508">
    <property type="entry name" value="FecR_C"/>
</dbReference>
<dbReference type="Proteomes" id="UP000290848">
    <property type="component" value="Unassembled WGS sequence"/>
</dbReference>
<dbReference type="GO" id="GO:0016989">
    <property type="term" value="F:sigma factor antagonist activity"/>
    <property type="evidence" value="ECO:0007669"/>
    <property type="project" value="TreeGrafter"/>
</dbReference>
<accession>A0A4V1KI81</accession>
<dbReference type="Pfam" id="PF16344">
    <property type="entry name" value="FecR_C"/>
    <property type="match status" value="1"/>
</dbReference>
<reference evidence="4 5" key="1">
    <citation type="submission" date="2018-12" db="EMBL/GenBank/DDBJ databases">
        <title>The Draft Genome Sequence of the Soil Bacterium Pedobacter tournemirensis R1.</title>
        <authorList>
            <person name="He J."/>
        </authorList>
    </citation>
    <scope>NUCLEOTIDE SEQUENCE [LARGE SCALE GENOMIC DNA]</scope>
    <source>
        <strain evidence="4 5">R1</strain>
    </source>
</reference>
<comment type="caution">
    <text evidence="4">The sequence shown here is derived from an EMBL/GenBank/DDBJ whole genome shotgun (WGS) entry which is preliminary data.</text>
</comment>
<dbReference type="AlphaFoldDB" id="A0A4V1KI81"/>
<keyword evidence="1" id="KW-0812">Transmembrane</keyword>
<proteinExistence type="predicted"/>
<sequence length="404" mass="45005">MTKDRIQYLYNQYLKDACSEEEFKELKASLQDPANEALFADLLDENWNLLADDELRDMVPEKSEMLFKKIVSHPAKKTATLTFWIPLAAAAIFLLAVSTFLLTRIDSSEEQKMTADNKITSDILPGTNKATLTLDNGNTIALKKEKGGIIAADNKLVYTDGSMVSDDNGPGKQTTTIKAARMATLATPVGGQYQITLSDGTKVWLNAESKLHYPVEFSQEQRTVELEGEGYFEVAKDSRRPFTVTSEGQEIEVLGTHFNVNAYRDGSAVKTTLIEGRVRVSSTSDREKEEAVILSPGQQASSVPGNSQVRVNSVNIEEITDWKEGLFLFNNESLKSIMSRLAHWYNIEVVFEGNAGNVRFVGTHLRSKGLNNLLENIESTDKVRFRTEKGSNGKERRIIVTANY</sequence>
<dbReference type="Gene3D" id="2.60.120.1440">
    <property type="match status" value="1"/>
</dbReference>
<evidence type="ECO:0000256" key="1">
    <source>
        <dbReference type="SAM" id="Phobius"/>
    </source>
</evidence>
<keyword evidence="1" id="KW-1133">Transmembrane helix</keyword>